<evidence type="ECO:0000313" key="2">
    <source>
        <dbReference type="Proteomes" id="UP001500443"/>
    </source>
</evidence>
<sequence>MRVGGGIAGTVLALGLAVAAAGCGTEDGAAGSLVIEGEAPAAPYDGPLYLPPAPEWEGEGEPGPEEMMAMAGAAGRALECDGDIYLGGRSDPWPSDGGGATPEEGLAWHWSVNGEEPPSYGFRIERKEKNRVLFSHDVDGRTKEAVIVAKDREDRPGWGPETTARCDPAEFEPAADADGFREIWTDGRGDRVPVTRVTSNRGPEHCDWQTAHFLTLGEDAHGGGATYVRDPEGVLPEEMLAEPYDGDVELPGRARDTGYRLDDWRLWVDDEDGSRVYVRTPDGVEAWPRAEGGCA</sequence>
<dbReference type="Proteomes" id="UP001500443">
    <property type="component" value="Unassembled WGS sequence"/>
</dbReference>
<dbReference type="EMBL" id="BAAAPF010000043">
    <property type="protein sequence ID" value="GAA2118830.1"/>
    <property type="molecule type" value="Genomic_DNA"/>
</dbReference>
<reference evidence="2" key="1">
    <citation type="journal article" date="2019" name="Int. J. Syst. Evol. Microbiol.">
        <title>The Global Catalogue of Microorganisms (GCM) 10K type strain sequencing project: providing services to taxonomists for standard genome sequencing and annotation.</title>
        <authorList>
            <consortium name="The Broad Institute Genomics Platform"/>
            <consortium name="The Broad Institute Genome Sequencing Center for Infectious Disease"/>
            <person name="Wu L."/>
            <person name="Ma J."/>
        </authorList>
    </citation>
    <scope>NUCLEOTIDE SEQUENCE [LARGE SCALE GENOMIC DNA]</scope>
    <source>
        <strain evidence="2">JCM 15481</strain>
    </source>
</reference>
<comment type="caution">
    <text evidence="1">The sequence shown here is derived from an EMBL/GenBank/DDBJ whole genome shotgun (WGS) entry which is preliminary data.</text>
</comment>
<name>A0ABP5JQB7_9ACTN</name>
<keyword evidence="2" id="KW-1185">Reference proteome</keyword>
<organism evidence="1 2">
    <name type="scientific">Streptomyces synnematoformans</name>
    <dbReference type="NCBI Taxonomy" id="415721"/>
    <lineage>
        <taxon>Bacteria</taxon>
        <taxon>Bacillati</taxon>
        <taxon>Actinomycetota</taxon>
        <taxon>Actinomycetes</taxon>
        <taxon>Kitasatosporales</taxon>
        <taxon>Streptomycetaceae</taxon>
        <taxon>Streptomyces</taxon>
    </lineage>
</organism>
<accession>A0ABP5JQB7</accession>
<gene>
    <name evidence="1" type="ORF">GCM10009802_20690</name>
</gene>
<evidence type="ECO:0000313" key="1">
    <source>
        <dbReference type="EMBL" id="GAA2118830.1"/>
    </source>
</evidence>
<proteinExistence type="predicted"/>
<dbReference type="RefSeq" id="WP_344289507.1">
    <property type="nucleotide sequence ID" value="NZ_BAAAPF010000043.1"/>
</dbReference>
<dbReference type="PROSITE" id="PS51257">
    <property type="entry name" value="PROKAR_LIPOPROTEIN"/>
    <property type="match status" value="1"/>
</dbReference>
<protein>
    <recommendedName>
        <fullName evidence="3">Lipoprotein</fullName>
    </recommendedName>
</protein>
<evidence type="ECO:0008006" key="3">
    <source>
        <dbReference type="Google" id="ProtNLM"/>
    </source>
</evidence>